<organism evidence="3 4">
    <name type="scientific">Paenibacillus alginolyticus</name>
    <dbReference type="NCBI Taxonomy" id="59839"/>
    <lineage>
        <taxon>Bacteria</taxon>
        <taxon>Bacillati</taxon>
        <taxon>Bacillota</taxon>
        <taxon>Bacilli</taxon>
        <taxon>Bacillales</taxon>
        <taxon>Paenibacillaceae</taxon>
        <taxon>Paenibacillus</taxon>
    </lineage>
</organism>
<feature type="transmembrane region" description="Helical" evidence="2">
    <location>
        <begin position="380"/>
        <end position="397"/>
    </location>
</feature>
<keyword evidence="2" id="KW-0812">Transmembrane</keyword>
<dbReference type="InterPro" id="IPR032809">
    <property type="entry name" value="Put_HupE_UreJ"/>
</dbReference>
<proteinExistence type="predicted"/>
<gene>
    <name evidence="3" type="ORF">M5X19_20270</name>
</gene>
<evidence type="ECO:0000256" key="1">
    <source>
        <dbReference type="SAM" id="MobiDB-lite"/>
    </source>
</evidence>
<protein>
    <submittedName>
        <fullName evidence="3">HupE/UreJ family protein</fullName>
    </submittedName>
</protein>
<dbReference type="EMBL" id="JAMDMX010000066">
    <property type="protein sequence ID" value="MCY9695217.1"/>
    <property type="molecule type" value="Genomic_DNA"/>
</dbReference>
<dbReference type="RefSeq" id="WP_268616642.1">
    <property type="nucleotide sequence ID" value="NZ_JAMDMX010000066.1"/>
</dbReference>
<feature type="transmembrane region" description="Helical" evidence="2">
    <location>
        <begin position="284"/>
        <end position="302"/>
    </location>
</feature>
<name>A0ABT4GGA0_9BACL</name>
<keyword evidence="4" id="KW-1185">Reference proteome</keyword>
<feature type="transmembrane region" description="Helical" evidence="2">
    <location>
        <begin position="259"/>
        <end position="278"/>
    </location>
</feature>
<feature type="region of interest" description="Disordered" evidence="1">
    <location>
        <begin position="194"/>
        <end position="213"/>
    </location>
</feature>
<keyword evidence="2" id="KW-0472">Membrane</keyword>
<accession>A0ABT4GGA0</accession>
<comment type="caution">
    <text evidence="3">The sequence shown here is derived from an EMBL/GenBank/DDBJ whole genome shotgun (WGS) entry which is preliminary data.</text>
</comment>
<feature type="transmembrane region" description="Helical" evidence="2">
    <location>
        <begin position="232"/>
        <end position="252"/>
    </location>
</feature>
<dbReference type="Proteomes" id="UP001527099">
    <property type="component" value="Unassembled WGS sequence"/>
</dbReference>
<evidence type="ECO:0000313" key="3">
    <source>
        <dbReference type="EMBL" id="MCY9695217.1"/>
    </source>
</evidence>
<feature type="transmembrane region" description="Helical" evidence="2">
    <location>
        <begin position="314"/>
        <end position="332"/>
    </location>
</feature>
<feature type="transmembrane region" description="Helical" evidence="2">
    <location>
        <begin position="347"/>
        <end position="368"/>
    </location>
</feature>
<evidence type="ECO:0000313" key="4">
    <source>
        <dbReference type="Proteomes" id="UP001527099"/>
    </source>
</evidence>
<sequence>MYRLSVSASRMALCILTAVMLMVIPFKQAVYAHAYSASYTTLDLTKSQTGLTFAIDELSVIELAGGDSNDNKMLEPEEFERIKEKFAGIVKQNLTIKIGGEVQSEMQLQSIALDRQGDATKVILKAAYPPVTAGKPVSLKDTFYQNDSKANYVDLLTIHYGTESSTSALSAQNRSWTMMLTDNEISGLSQDLQSMKAQPSPNHEKSAVGSHAADAVKKNDAPSDWFSFFKLGMNHILGGYDHLLFLFSLLIARQTFKQYATMITAFTIAHSLTLTLTVFNIIHVSPAIVEPLIALSICYVALENIARQTVSLRWVLTFLFGLIHGMGFADILKEMEIPKAELATDLISFNLGIETVQLTIVGVLIPLLYMLHRFKYARRIVISGSSLALLLGAIWLIERVFQA</sequence>
<reference evidence="3 4" key="1">
    <citation type="submission" date="2022-05" db="EMBL/GenBank/DDBJ databases">
        <title>Genome Sequencing of Bee-Associated Microbes.</title>
        <authorList>
            <person name="Dunlap C."/>
        </authorList>
    </citation>
    <scope>NUCLEOTIDE SEQUENCE [LARGE SCALE GENOMIC DNA]</scope>
    <source>
        <strain evidence="3 4">NRRL B-14421</strain>
    </source>
</reference>
<dbReference type="Pfam" id="PF13795">
    <property type="entry name" value="HupE_UreJ_2"/>
    <property type="match status" value="1"/>
</dbReference>
<evidence type="ECO:0000256" key="2">
    <source>
        <dbReference type="SAM" id="Phobius"/>
    </source>
</evidence>
<keyword evidence="2" id="KW-1133">Transmembrane helix</keyword>